<gene>
    <name evidence="29" type="ORF">LITE_LOCUS14613</name>
</gene>
<comment type="cofactor">
    <cofactor evidence="3">
        <name>Mg(2+)</name>
        <dbReference type="ChEBI" id="CHEBI:18420"/>
    </cofactor>
</comment>
<accession>A0AAV0JLC2</accession>
<feature type="active site" description="Proton donor" evidence="24">
    <location>
        <position position="428"/>
    </location>
</feature>
<evidence type="ECO:0000256" key="28">
    <source>
        <dbReference type="SAM" id="MobiDB-lite"/>
    </source>
</evidence>
<evidence type="ECO:0000256" key="3">
    <source>
        <dbReference type="ARBA" id="ARBA00001946"/>
    </source>
</evidence>
<proteinExistence type="inferred from homology"/>
<evidence type="ECO:0000313" key="30">
    <source>
        <dbReference type="Proteomes" id="UP001154282"/>
    </source>
</evidence>
<keyword evidence="30" id="KW-1185">Reference proteome</keyword>
<dbReference type="GO" id="GO:0005783">
    <property type="term" value="C:endoplasmic reticulum"/>
    <property type="evidence" value="ECO:0007669"/>
    <property type="project" value="TreeGrafter"/>
</dbReference>
<dbReference type="Pfam" id="PF01532">
    <property type="entry name" value="Glyco_hydro_47"/>
    <property type="match status" value="1"/>
</dbReference>
<protein>
    <recommendedName>
        <fullName evidence="27">alpha-1,2-Mannosidase</fullName>
        <ecNumber evidence="27">3.2.1.-</ecNumber>
    </recommendedName>
</protein>
<dbReference type="InterPro" id="IPR036026">
    <property type="entry name" value="Seven-hairpin_glycosidases"/>
</dbReference>
<dbReference type="GO" id="GO:0005509">
    <property type="term" value="F:calcium ion binding"/>
    <property type="evidence" value="ECO:0007669"/>
    <property type="project" value="InterPro"/>
</dbReference>
<evidence type="ECO:0000256" key="8">
    <source>
        <dbReference type="ARBA" id="ARBA00022723"/>
    </source>
</evidence>
<keyword evidence="16" id="KW-0472">Membrane</keyword>
<evidence type="ECO:0000256" key="4">
    <source>
        <dbReference type="ARBA" id="ARBA00004194"/>
    </source>
</evidence>
<evidence type="ECO:0000256" key="7">
    <source>
        <dbReference type="ARBA" id="ARBA00022692"/>
    </source>
</evidence>
<comment type="catalytic activity">
    <reaction evidence="21">
        <text>N(4)-(alpha-D-Man-(1-&gt;2)-alpha-D-Man-(1-&gt;2)-alpha-D-Man-(1-&gt;3)-[alpha-D-Man-(1-&gt;2)-alpha-D-Man-(1-&gt;3)-[alpha-D-Man-(1-&gt;2)-alpha-D-Man-(1-&gt;6)]-alpha-D-Man-(1-&gt;6)]-beta-D-Man-(1-&gt;4)-beta-D-GlcNAc-(1-&gt;4)-beta-D-GlcNAc)-L-asparaginyl-[protein] (N-glucan mannose isomer 9A1,2,3B1,2,3) + 4 H2O = N(4)-(alpha-D-Man-(1-&gt;3)-[alpha-D-Man-(1-&gt;3)-[alpha-D-Man-(1-&gt;6)]-alpha-D-Man-(1-&gt;6)]-beta-D-Man-(1-&gt;4)-beta-D-GlcNAc-(1-&gt;4)-beta-D-GlcNAc)-L-asparaginyl-[protein] (N-glucan mannose isomer 5A1,2) + 4 beta-D-mannose</text>
        <dbReference type="Rhea" id="RHEA:56008"/>
        <dbReference type="Rhea" id="RHEA-COMP:14356"/>
        <dbReference type="Rhea" id="RHEA-COMP:14367"/>
        <dbReference type="ChEBI" id="CHEBI:15377"/>
        <dbReference type="ChEBI" id="CHEBI:28563"/>
        <dbReference type="ChEBI" id="CHEBI:59087"/>
        <dbReference type="ChEBI" id="CHEBI:139493"/>
        <dbReference type="EC" id="3.2.1.113"/>
    </reaction>
</comment>
<evidence type="ECO:0000256" key="1">
    <source>
        <dbReference type="ARBA" id="ARBA00001913"/>
    </source>
</evidence>
<dbReference type="AlphaFoldDB" id="A0AAV0JLC2"/>
<feature type="active site" evidence="24">
    <location>
        <position position="316"/>
    </location>
</feature>
<keyword evidence="15" id="KW-0175">Coiled coil</keyword>
<dbReference type="GO" id="GO:0006491">
    <property type="term" value="P:N-glycan processing"/>
    <property type="evidence" value="ECO:0007669"/>
    <property type="project" value="UniProtKB-ARBA"/>
</dbReference>
<comment type="caution">
    <text evidence="29">The sequence shown here is derived from an EMBL/GenBank/DDBJ whole genome shotgun (WGS) entry which is preliminary data.</text>
</comment>
<evidence type="ECO:0000256" key="14">
    <source>
        <dbReference type="ARBA" id="ARBA00023034"/>
    </source>
</evidence>
<dbReference type="EC" id="3.2.1.-" evidence="27"/>
<dbReference type="GO" id="GO:0000139">
    <property type="term" value="C:Golgi membrane"/>
    <property type="evidence" value="ECO:0007669"/>
    <property type="project" value="UniProtKB-SubCell"/>
</dbReference>
<dbReference type="SUPFAM" id="SSF48225">
    <property type="entry name" value="Seven-hairpin glycosidases"/>
    <property type="match status" value="1"/>
</dbReference>
<evidence type="ECO:0000256" key="13">
    <source>
        <dbReference type="ARBA" id="ARBA00022989"/>
    </source>
</evidence>
<dbReference type="PANTHER" id="PTHR11742:SF6">
    <property type="entry name" value="MANNOSYL-OLIGOSACCHARIDE ALPHA-1,2-MANNOSIDASE IA-RELATED"/>
    <property type="match status" value="1"/>
</dbReference>
<comment type="catalytic activity">
    <reaction evidence="20">
        <text>N(4)-(alpha-D-Man-(1-&gt;2)-alpha-D-Man-(1-&gt;2)-alpha-D-Man-(1-&gt;3)-[alpha-D-Man-(1-&gt;3)-[alpha-D-Man-(1-&gt;2)-alpha-D-Man-(1-&gt;6)]-alpha-D-Man-(1-&gt;6)]-beta-D-Man-(1-&gt;4)-beta-D-GlcNAc-(1-&gt;4)-beta-D-GlcNAc)-L-asparaginyl-[protein] (N-glucan mannose isomer 8A1,2,3B1,3) + 3 H2O = N(4)-(alpha-D-Man-(1-&gt;3)-[alpha-D-Man-(1-&gt;3)-[alpha-D-Man-(1-&gt;6)]-alpha-D-Man-(1-&gt;6)]-beta-D-Man-(1-&gt;4)-beta-D-GlcNAc-(1-&gt;4)-beta-D-GlcNAc)-L-asparaginyl-[protein] (N-glucan mannose isomer 5A1,2) + 3 beta-D-mannose</text>
        <dbReference type="Rhea" id="RHEA:56028"/>
        <dbReference type="Rhea" id="RHEA-COMP:14358"/>
        <dbReference type="Rhea" id="RHEA-COMP:14367"/>
        <dbReference type="ChEBI" id="CHEBI:15377"/>
        <dbReference type="ChEBI" id="CHEBI:28563"/>
        <dbReference type="ChEBI" id="CHEBI:59087"/>
        <dbReference type="ChEBI" id="CHEBI:60628"/>
        <dbReference type="EC" id="3.2.1.113"/>
    </reaction>
</comment>
<feature type="disulfide bond" evidence="26">
    <location>
        <begin position="381"/>
        <end position="414"/>
    </location>
</feature>
<comment type="cofactor">
    <cofactor evidence="1 25">
        <name>Ca(2+)</name>
        <dbReference type="ChEBI" id="CHEBI:29108"/>
    </cofactor>
</comment>
<dbReference type="InterPro" id="IPR050749">
    <property type="entry name" value="Glycosyl_Hydrolase_47"/>
</dbReference>
<evidence type="ECO:0000256" key="24">
    <source>
        <dbReference type="PIRSR" id="PIRSR601382-1"/>
    </source>
</evidence>
<keyword evidence="9 27" id="KW-0378">Hydrolase</keyword>
<dbReference type="PANTHER" id="PTHR11742">
    <property type="entry name" value="MANNOSYL-OLIGOSACCHARIDE ALPHA-1,2-MANNOSIDASE-RELATED"/>
    <property type="match status" value="1"/>
</dbReference>
<comment type="subcellular location">
    <subcellularLocation>
        <location evidence="23">Endomembrane system</location>
        <topology evidence="23">Single-pass type II membrane protein</topology>
    </subcellularLocation>
    <subcellularLocation>
        <location evidence="4">Golgi apparatus membrane</location>
        <topology evidence="4">Single-pass membrane protein</topology>
    </subcellularLocation>
</comment>
<name>A0AAV0JLC2_9ROSI</name>
<dbReference type="GO" id="GO:0005975">
    <property type="term" value="P:carbohydrate metabolic process"/>
    <property type="evidence" value="ECO:0007669"/>
    <property type="project" value="InterPro"/>
</dbReference>
<dbReference type="InterPro" id="IPR012341">
    <property type="entry name" value="6hp_glycosidase-like_sf"/>
</dbReference>
<evidence type="ECO:0000256" key="10">
    <source>
        <dbReference type="ARBA" id="ARBA00022837"/>
    </source>
</evidence>
<feature type="binding site" evidence="25">
    <location>
        <position position="534"/>
    </location>
    <ligand>
        <name>Ca(2+)</name>
        <dbReference type="ChEBI" id="CHEBI:29108"/>
    </ligand>
</feature>
<evidence type="ECO:0000256" key="16">
    <source>
        <dbReference type="ARBA" id="ARBA00023136"/>
    </source>
</evidence>
<evidence type="ECO:0000256" key="17">
    <source>
        <dbReference type="ARBA" id="ARBA00023157"/>
    </source>
</evidence>
<keyword evidence="8 25" id="KW-0479">Metal-binding</keyword>
<evidence type="ECO:0000256" key="11">
    <source>
        <dbReference type="ARBA" id="ARBA00022842"/>
    </source>
</evidence>
<feature type="active site" evidence="24">
    <location>
        <position position="450"/>
    </location>
</feature>
<dbReference type="GO" id="GO:0004571">
    <property type="term" value="F:mannosyl-oligosaccharide 1,2-alpha-mannosidase activity"/>
    <property type="evidence" value="ECO:0007669"/>
    <property type="project" value="UniProtKB-EC"/>
</dbReference>
<dbReference type="PRINTS" id="PR00747">
    <property type="entry name" value="GLYHDRLASE47"/>
</dbReference>
<dbReference type="FunFam" id="1.50.10.10:FF:000024">
    <property type="entry name" value="alpha-1,2-Mannosidase"/>
    <property type="match status" value="1"/>
</dbReference>
<keyword evidence="12" id="KW-0735">Signal-anchor</keyword>
<feature type="region of interest" description="Disordered" evidence="28">
    <location>
        <begin position="543"/>
        <end position="567"/>
    </location>
</feature>
<evidence type="ECO:0000256" key="27">
    <source>
        <dbReference type="RuleBase" id="RU361193"/>
    </source>
</evidence>
<comment type="cofactor">
    <cofactor evidence="2">
        <name>Mn(2+)</name>
        <dbReference type="ChEBI" id="CHEBI:29035"/>
    </cofactor>
</comment>
<reference evidence="29" key="1">
    <citation type="submission" date="2022-08" db="EMBL/GenBank/DDBJ databases">
        <authorList>
            <person name="Gutierrez-Valencia J."/>
        </authorList>
    </citation>
    <scope>NUCLEOTIDE SEQUENCE</scope>
</reference>
<keyword evidence="18" id="KW-0325">Glycoprotein</keyword>
<sequence>MGRSSRSSASSSSSSSKWRYCNPAYYLKRPKKLALLFLVFVCASFLVWDRQTLVREHEVPLISLFLQLEELKSTQGDEVSSVRGKSSKVTKVLPDDPVDIQRREKVKDAMIHAWSSYEKYAWGHDELRPQTKNGVDSFGGLGATLIDSLDTLYIMGLDEQFQRAREWVATSLDFNKDYDASVFETTIRVVGGLLSAYDLSGDKVFLEKAKDIADRLLPAWDTPTGIPYNIINLEHGNPHNPGWTGGSSILADSGTEQLEFFALSQRTGDQKYHQKAERVILELNKTFPADGLLPIYISPDTGTGSISTITFGAMGDSFYEYLLKVWIQGNKSGAVKLYRDMWEKSMKGLVSLIRRSTPSSFTYICEKSGDWLTDKMDELACFAPGMLALGSAGYDEPAESERILSLAEELAWTCYNFYQSTPTKLAGENYFFRSGQDMSVGTSWNIMRPETVESLFYLWRLTGNKTYQEWGWNIFQAFEKNSRVEGGYVGLKDVNTGIKDNMMQSFFLAETLKYLYLLFSPSSVISLDEWVFNTEAHPLRIVKHQDGQSNGQTDKITRSRGRKEGQW</sequence>
<evidence type="ECO:0000256" key="22">
    <source>
        <dbReference type="ARBA" id="ARBA00058858"/>
    </source>
</evidence>
<dbReference type="Proteomes" id="UP001154282">
    <property type="component" value="Unassembled WGS sequence"/>
</dbReference>
<evidence type="ECO:0000256" key="15">
    <source>
        <dbReference type="ARBA" id="ARBA00023054"/>
    </source>
</evidence>
<evidence type="ECO:0000256" key="21">
    <source>
        <dbReference type="ARBA" id="ARBA00048605"/>
    </source>
</evidence>
<keyword evidence="17 26" id="KW-1015">Disulfide bond</keyword>
<comment type="pathway">
    <text evidence="5">Protein modification; protein glycosylation.</text>
</comment>
<dbReference type="Gene3D" id="1.50.10.10">
    <property type="match status" value="1"/>
</dbReference>
<comment type="similarity">
    <text evidence="6 27">Belongs to the glycosyl hydrolase 47 family.</text>
</comment>
<comment type="function">
    <text evidence="22">Class I alpha-mannosidase essential for early N-glycan processing. Progressively trims alpha-1,2-linked mannose residues. Produces Man(5)GlcNAc(2) from Man(8)GlcNAc(2), but only Man(6)GlcNAc(2) from Man(9)GlcNAc(2). Has difficulty acting on the terminal mannose of the b-branch. Involved in root development and cell wall biosynthesis.</text>
</comment>
<evidence type="ECO:0000256" key="20">
    <source>
        <dbReference type="ARBA" id="ARBA00047669"/>
    </source>
</evidence>
<keyword evidence="7" id="KW-0812">Transmembrane</keyword>
<feature type="active site" description="Proton donor" evidence="24">
    <location>
        <position position="184"/>
    </location>
</feature>
<evidence type="ECO:0000256" key="12">
    <source>
        <dbReference type="ARBA" id="ARBA00022968"/>
    </source>
</evidence>
<evidence type="ECO:0000256" key="25">
    <source>
        <dbReference type="PIRSR" id="PIRSR601382-2"/>
    </source>
</evidence>
<evidence type="ECO:0000256" key="23">
    <source>
        <dbReference type="ARBA" id="ARBA00060399"/>
    </source>
</evidence>
<evidence type="ECO:0000256" key="5">
    <source>
        <dbReference type="ARBA" id="ARBA00004922"/>
    </source>
</evidence>
<keyword evidence="14" id="KW-0333">Golgi apparatus</keyword>
<evidence type="ECO:0000256" key="26">
    <source>
        <dbReference type="PIRSR" id="PIRSR601382-3"/>
    </source>
</evidence>
<evidence type="ECO:0000256" key="2">
    <source>
        <dbReference type="ARBA" id="ARBA00001936"/>
    </source>
</evidence>
<evidence type="ECO:0000313" key="29">
    <source>
        <dbReference type="EMBL" id="CAI0410089.1"/>
    </source>
</evidence>
<evidence type="ECO:0000256" key="6">
    <source>
        <dbReference type="ARBA" id="ARBA00007658"/>
    </source>
</evidence>
<dbReference type="InterPro" id="IPR001382">
    <property type="entry name" value="Glyco_hydro_47"/>
</dbReference>
<evidence type="ECO:0000256" key="19">
    <source>
        <dbReference type="ARBA" id="ARBA00023211"/>
    </source>
</evidence>
<evidence type="ECO:0000256" key="9">
    <source>
        <dbReference type="ARBA" id="ARBA00022801"/>
    </source>
</evidence>
<keyword evidence="13" id="KW-1133">Transmembrane helix</keyword>
<keyword evidence="10 25" id="KW-0106">Calcium</keyword>
<dbReference type="EMBL" id="CAMGYJ010000005">
    <property type="protein sequence ID" value="CAI0410089.1"/>
    <property type="molecule type" value="Genomic_DNA"/>
</dbReference>
<keyword evidence="11" id="KW-0460">Magnesium</keyword>
<keyword evidence="19" id="KW-0464">Manganese</keyword>
<keyword evidence="27" id="KW-0326">Glycosidase</keyword>
<organism evidence="29 30">
    <name type="scientific">Linum tenue</name>
    <dbReference type="NCBI Taxonomy" id="586396"/>
    <lineage>
        <taxon>Eukaryota</taxon>
        <taxon>Viridiplantae</taxon>
        <taxon>Streptophyta</taxon>
        <taxon>Embryophyta</taxon>
        <taxon>Tracheophyta</taxon>
        <taxon>Spermatophyta</taxon>
        <taxon>Magnoliopsida</taxon>
        <taxon>eudicotyledons</taxon>
        <taxon>Gunneridae</taxon>
        <taxon>Pentapetalae</taxon>
        <taxon>rosids</taxon>
        <taxon>fabids</taxon>
        <taxon>Malpighiales</taxon>
        <taxon>Linaceae</taxon>
        <taxon>Linum</taxon>
    </lineage>
</organism>
<evidence type="ECO:0000256" key="18">
    <source>
        <dbReference type="ARBA" id="ARBA00023180"/>
    </source>
</evidence>